<reference evidence="3 4" key="1">
    <citation type="submission" date="2022-01" db="EMBL/GenBank/DDBJ databases">
        <authorList>
            <person name="Xiong W."/>
            <person name="Schranz E."/>
        </authorList>
    </citation>
    <scope>NUCLEOTIDE SEQUENCE [LARGE SCALE GENOMIC DNA]</scope>
</reference>
<comment type="caution">
    <text evidence="3">The sequence shown here is derived from an EMBL/GenBank/DDBJ whole genome shotgun (WGS) entry which is preliminary data.</text>
</comment>
<evidence type="ECO:0000313" key="3">
    <source>
        <dbReference type="EMBL" id="CAH1413674.1"/>
    </source>
</evidence>
<sequence>MAENDNEALYLRVHLHYNGVFVRHPSGYVGGNKFLFTDVDWAGMDVRDFFYFIDRAIGEQFQNVYYYLPNMPLSRGIRPIVDDLDFAQFIDSGYEYGEISIYVDRNGNGLEEWWDDDMNLVVSEDNESGLEDDGVPRKEENTAPDETHPNVGLEDEVIDIDKVPLNKTTADEFLSKLCPREGDTGDNEVEEEDVEIHSIFNPDMQWKRQGEKTKDNQDYTVEGSVNGGVVGVQGSVNRVVGGVHGGEGGVHGGEGESKRSGVTVRTRKPSERILKTKLTKVVYGKNDEGSSRTNAVDID</sequence>
<evidence type="ECO:0000259" key="2">
    <source>
        <dbReference type="Pfam" id="PF26130"/>
    </source>
</evidence>
<dbReference type="AlphaFoldDB" id="A0AAU9LPM6"/>
<accession>A0AAU9LPM6</accession>
<protein>
    <recommendedName>
        <fullName evidence="2">PB1-like domain-containing protein</fullName>
    </recommendedName>
</protein>
<keyword evidence="4" id="KW-1185">Reference proteome</keyword>
<dbReference type="Proteomes" id="UP001157418">
    <property type="component" value="Unassembled WGS sequence"/>
</dbReference>
<dbReference type="InterPro" id="IPR058594">
    <property type="entry name" value="PB1-like_dom_pln"/>
</dbReference>
<dbReference type="EMBL" id="CAKMRJ010000001">
    <property type="protein sequence ID" value="CAH1413674.1"/>
    <property type="molecule type" value="Genomic_DNA"/>
</dbReference>
<feature type="region of interest" description="Disordered" evidence="1">
    <location>
        <begin position="126"/>
        <end position="150"/>
    </location>
</feature>
<feature type="region of interest" description="Disordered" evidence="1">
    <location>
        <begin position="243"/>
        <end position="270"/>
    </location>
</feature>
<organism evidence="3 4">
    <name type="scientific">Lactuca virosa</name>
    <dbReference type="NCBI Taxonomy" id="75947"/>
    <lineage>
        <taxon>Eukaryota</taxon>
        <taxon>Viridiplantae</taxon>
        <taxon>Streptophyta</taxon>
        <taxon>Embryophyta</taxon>
        <taxon>Tracheophyta</taxon>
        <taxon>Spermatophyta</taxon>
        <taxon>Magnoliopsida</taxon>
        <taxon>eudicotyledons</taxon>
        <taxon>Gunneridae</taxon>
        <taxon>Pentapetalae</taxon>
        <taxon>asterids</taxon>
        <taxon>campanulids</taxon>
        <taxon>Asterales</taxon>
        <taxon>Asteraceae</taxon>
        <taxon>Cichorioideae</taxon>
        <taxon>Cichorieae</taxon>
        <taxon>Lactucinae</taxon>
        <taxon>Lactuca</taxon>
    </lineage>
</organism>
<gene>
    <name evidence="3" type="ORF">LVIROSA_LOCUS1627</name>
</gene>
<feature type="compositionally biased region" description="Basic and acidic residues" evidence="1">
    <location>
        <begin position="134"/>
        <end position="148"/>
    </location>
</feature>
<name>A0AAU9LPM6_9ASTR</name>
<proteinExistence type="predicted"/>
<feature type="domain" description="PB1-like" evidence="2">
    <location>
        <begin position="12"/>
        <end position="103"/>
    </location>
</feature>
<dbReference type="Pfam" id="PF26130">
    <property type="entry name" value="PB1-like"/>
    <property type="match status" value="1"/>
</dbReference>
<evidence type="ECO:0000313" key="4">
    <source>
        <dbReference type="Proteomes" id="UP001157418"/>
    </source>
</evidence>
<evidence type="ECO:0000256" key="1">
    <source>
        <dbReference type="SAM" id="MobiDB-lite"/>
    </source>
</evidence>
<feature type="compositionally biased region" description="Gly residues" evidence="1">
    <location>
        <begin position="243"/>
        <end position="252"/>
    </location>
</feature>